<keyword evidence="1" id="KW-0175">Coiled coil</keyword>
<feature type="chain" id="PRO_5003952383" evidence="2">
    <location>
        <begin position="25"/>
        <end position="438"/>
    </location>
</feature>
<feature type="signal peptide" evidence="2">
    <location>
        <begin position="1"/>
        <end position="24"/>
    </location>
</feature>
<reference evidence="3 4" key="1">
    <citation type="journal article" date="2012" name="BMC Genomics">
        <title>Comparative genomic analysis and phylogenetic position of Theileria equi.</title>
        <authorList>
            <person name="Kappmeyer L.S."/>
            <person name="Thiagarajan M."/>
            <person name="Herndon D.R."/>
            <person name="Ramsay J.D."/>
            <person name="Caler E."/>
            <person name="Djikeng A."/>
            <person name="Gillespie J.J."/>
            <person name="Lau A.O."/>
            <person name="Roalson E.H."/>
            <person name="Silva J.C."/>
            <person name="Silva M.G."/>
            <person name="Suarez C.E."/>
            <person name="Ueti M.W."/>
            <person name="Nene V.M."/>
            <person name="Mealey R.H."/>
            <person name="Knowles D.P."/>
            <person name="Brayton K.A."/>
        </authorList>
    </citation>
    <scope>NUCLEOTIDE SEQUENCE [LARGE SCALE GENOMIC DNA]</scope>
    <source>
        <strain evidence="3 4">WA</strain>
    </source>
</reference>
<dbReference type="RefSeq" id="XP_004832958.1">
    <property type="nucleotide sequence ID" value="XM_004832901.1"/>
</dbReference>
<dbReference type="EMBL" id="ACOU01000002">
    <property type="protein sequence ID" value="EKX73506.1"/>
    <property type="molecule type" value="Genomic_DNA"/>
</dbReference>
<dbReference type="GeneID" id="15807910"/>
<keyword evidence="4" id="KW-1185">Reference proteome</keyword>
<accession>L1LDS4</accession>
<keyword evidence="2" id="KW-0732">Signal</keyword>
<name>L1LDS4_THEEQ</name>
<sequence>MLTIMKVFVALPLFLISLAVGVLADGPDGSSSVKSPRQELTDLQGKLKSDSLHAMENYTKRNEIKERLKKMIKLIEDVSKDTGSSLGDAMKQVTDMERDFSKNVKRTLVKMRPVYHDSNTLILEINRVLAGTDEDAVTAKVQEAKELLARNKPVLEELKRDYRGKYAQFEALETALRKKGLVLFGTRSDPYDTSEDVVGESGYSGSDIRSMFLGKTPIPALTKDQLIALVQTTEEFLNAKILLAKTLSAGANKNFKMVNESAVNFAKLVKKVNKLESGRERERIKEVLADVQKLEDEILNLRILIKNKVESAITGPEISTTNVLRAKGLLKGDGSGEAINLSQSVYDEVIDILKIAFKTIEKADEILKELEEETHKVATLTTLFEDKLDKANSLYMNFTRYGMLTDAEMKRDEDGMSMYGSKGLVLVTILTLMSIMVY</sequence>
<feature type="coiled-coil region" evidence="1">
    <location>
        <begin position="277"/>
        <end position="311"/>
    </location>
</feature>
<protein>
    <submittedName>
        <fullName evidence="3">Signal peptide containing protein</fullName>
    </submittedName>
</protein>
<dbReference type="VEuPathDB" id="PiroplasmaDB:BEWA_035420"/>
<proteinExistence type="predicted"/>
<gene>
    <name evidence="3" type="ORF">BEWA_035420</name>
</gene>
<evidence type="ECO:0000256" key="2">
    <source>
        <dbReference type="SAM" id="SignalP"/>
    </source>
</evidence>
<evidence type="ECO:0000313" key="4">
    <source>
        <dbReference type="Proteomes" id="UP000031512"/>
    </source>
</evidence>
<dbReference type="Proteomes" id="UP000031512">
    <property type="component" value="Unassembled WGS sequence"/>
</dbReference>
<dbReference type="AlphaFoldDB" id="L1LDS4"/>
<evidence type="ECO:0000256" key="1">
    <source>
        <dbReference type="SAM" id="Coils"/>
    </source>
</evidence>
<comment type="caution">
    <text evidence="3">The sequence shown here is derived from an EMBL/GenBank/DDBJ whole genome shotgun (WGS) entry which is preliminary data.</text>
</comment>
<dbReference type="KEGG" id="beq:BEWA_035420"/>
<organism evidence="3 4">
    <name type="scientific">Theileria equi strain WA</name>
    <dbReference type="NCBI Taxonomy" id="1537102"/>
    <lineage>
        <taxon>Eukaryota</taxon>
        <taxon>Sar</taxon>
        <taxon>Alveolata</taxon>
        <taxon>Apicomplexa</taxon>
        <taxon>Aconoidasida</taxon>
        <taxon>Piroplasmida</taxon>
        <taxon>Theileriidae</taxon>
        <taxon>Theileria</taxon>
    </lineage>
</organism>
<evidence type="ECO:0000313" key="3">
    <source>
        <dbReference type="EMBL" id="EKX73506.1"/>
    </source>
</evidence>